<gene>
    <name evidence="6" type="ORF">SAMEA1982600_01398</name>
</gene>
<sequence>MPVTTSLLSSPSWRRAAPLAPMMAAALAAALAWLPAAASAQATYEPSVGQAGKDVVWVPTSQALVERMLDIAKVQKTDYLIDLGSGDGRTVITAAKRGLTAHGIEYNPDMTEVARRAAAKEGVAERASFATGDLFEADLSRAQVITMFLLPSINERLRPVLLDLKPGTRVVSNTFRMGDWQPDETATIEQDCQNWCTALLWVVPAKVEGLWKLGDRQLTLSQQYQMLSGTLGQTPITDARMKGNEISFNVDGVRYTGTVDGKRMSGKGGSQGNWTATRT</sequence>
<feature type="domain" description="Methyltransferase" evidence="5">
    <location>
        <begin position="80"/>
        <end position="201"/>
    </location>
</feature>
<evidence type="ECO:0000259" key="5">
    <source>
        <dbReference type="Pfam" id="PF13847"/>
    </source>
</evidence>
<evidence type="ECO:0000256" key="3">
    <source>
        <dbReference type="ARBA" id="ARBA00022691"/>
    </source>
</evidence>
<organism evidence="6 7">
    <name type="scientific">Bordetella ansorpii</name>
    <dbReference type="NCBI Taxonomy" id="288768"/>
    <lineage>
        <taxon>Bacteria</taxon>
        <taxon>Pseudomonadati</taxon>
        <taxon>Pseudomonadota</taxon>
        <taxon>Betaproteobacteria</taxon>
        <taxon>Burkholderiales</taxon>
        <taxon>Alcaligenaceae</taxon>
        <taxon>Bordetella</taxon>
    </lineage>
</organism>
<dbReference type="Pfam" id="PF13847">
    <property type="entry name" value="Methyltransf_31"/>
    <property type="match status" value="1"/>
</dbReference>
<dbReference type="PANTHER" id="PTHR13610:SF11">
    <property type="entry name" value="METHYLTRANSFERASE DOMAIN-CONTAINING PROTEIN"/>
    <property type="match status" value="1"/>
</dbReference>
<evidence type="ECO:0000256" key="4">
    <source>
        <dbReference type="SAM" id="SignalP"/>
    </source>
</evidence>
<protein>
    <submittedName>
        <fullName evidence="6">Methyltransferase</fullName>
    </submittedName>
</protein>
<dbReference type="AlphaFoldDB" id="A0A157MSP3"/>
<evidence type="ECO:0000256" key="1">
    <source>
        <dbReference type="ARBA" id="ARBA00022603"/>
    </source>
</evidence>
<dbReference type="Gene3D" id="3.40.50.150">
    <property type="entry name" value="Vaccinia Virus protein VP39"/>
    <property type="match status" value="1"/>
</dbReference>
<dbReference type="GO" id="GO:0016279">
    <property type="term" value="F:protein-lysine N-methyltransferase activity"/>
    <property type="evidence" value="ECO:0007669"/>
    <property type="project" value="InterPro"/>
</dbReference>
<reference evidence="6 7" key="1">
    <citation type="submission" date="2016-03" db="EMBL/GenBank/DDBJ databases">
        <authorList>
            <consortium name="Pathogen Informatics"/>
        </authorList>
    </citation>
    <scope>NUCLEOTIDE SEQUENCE [LARGE SCALE GENOMIC DNA]</scope>
    <source>
        <strain evidence="6 7">NCTC13364</strain>
    </source>
</reference>
<feature type="chain" id="PRO_5007614361" evidence="4">
    <location>
        <begin position="43"/>
        <end position="279"/>
    </location>
</feature>
<evidence type="ECO:0000256" key="2">
    <source>
        <dbReference type="ARBA" id="ARBA00022679"/>
    </source>
</evidence>
<keyword evidence="4" id="KW-0732">Signal</keyword>
<dbReference type="SUPFAM" id="SSF53335">
    <property type="entry name" value="S-adenosyl-L-methionine-dependent methyltransferases"/>
    <property type="match status" value="1"/>
</dbReference>
<feature type="signal peptide" evidence="4">
    <location>
        <begin position="1"/>
        <end position="42"/>
    </location>
</feature>
<keyword evidence="2 6" id="KW-0808">Transferase</keyword>
<name>A0A157MSP3_9BORD</name>
<keyword evidence="1 6" id="KW-0489">Methyltransferase</keyword>
<accession>A0A157MSP3</accession>
<evidence type="ECO:0000313" key="6">
    <source>
        <dbReference type="EMBL" id="SAI12087.1"/>
    </source>
</evidence>
<dbReference type="InterPro" id="IPR026170">
    <property type="entry name" value="FAM173A/B"/>
</dbReference>
<dbReference type="InterPro" id="IPR029063">
    <property type="entry name" value="SAM-dependent_MTases_sf"/>
</dbReference>
<evidence type="ECO:0000313" key="7">
    <source>
        <dbReference type="Proteomes" id="UP000077037"/>
    </source>
</evidence>
<dbReference type="InterPro" id="IPR025714">
    <property type="entry name" value="Methyltranfer_dom"/>
</dbReference>
<dbReference type="RefSeq" id="WP_066410285.1">
    <property type="nucleotide sequence ID" value="NZ_FKBS01000013.1"/>
</dbReference>
<dbReference type="CDD" id="cd02440">
    <property type="entry name" value="AdoMet_MTases"/>
    <property type="match status" value="1"/>
</dbReference>
<proteinExistence type="predicted"/>
<keyword evidence="3" id="KW-0949">S-adenosyl-L-methionine</keyword>
<dbReference type="Proteomes" id="UP000077037">
    <property type="component" value="Unassembled WGS sequence"/>
</dbReference>
<dbReference type="GO" id="GO:0032259">
    <property type="term" value="P:methylation"/>
    <property type="evidence" value="ECO:0007669"/>
    <property type="project" value="UniProtKB-KW"/>
</dbReference>
<dbReference type="EMBL" id="FKBS01000013">
    <property type="protein sequence ID" value="SAI12087.1"/>
    <property type="molecule type" value="Genomic_DNA"/>
</dbReference>
<dbReference type="PANTHER" id="PTHR13610">
    <property type="entry name" value="METHYLTRANSFERASE DOMAIN-CONTAINING PROTEIN"/>
    <property type="match status" value="1"/>
</dbReference>